<dbReference type="Pfam" id="PF02687">
    <property type="entry name" value="FtsX"/>
    <property type="match status" value="1"/>
</dbReference>
<evidence type="ECO:0000313" key="10">
    <source>
        <dbReference type="Proteomes" id="UP000525652"/>
    </source>
</evidence>
<dbReference type="Gene3D" id="3.50.30.30">
    <property type="match status" value="1"/>
</dbReference>
<feature type="transmembrane region" description="Helical" evidence="7">
    <location>
        <begin position="1008"/>
        <end position="1027"/>
    </location>
</feature>
<sequence>MSLKERIIGFVLFTAILFGTAWTVLSLSTPEPFDPGFPFDSDYRSDAVREALAPGSVEALHDEIEALGSRMLGRPGHADAAEFIADFLAGNGLEVYRLPGTAAAPITEDRSIRLEDGTVMPNVEVFPFPSNSFQPVVSPEEGLTGRLLVLDETTLLKYSDFSDVIGVVRLDQIPKTQDLEWSRYAQMGMKGLVLVHPEGMEAIPWQTVLAQSGMQSILPVNFPRLAATEELLDYAGKRVRLEVKATFQSVDHETVVGVLRADNPTREALVFSVPYDEYGLLPDYARNPLQSYPLATQLALAKGLAAHRDELQRDVIFVTTGAQYIGFAGLDQFLRMIGPEGAAEATATKIRSHIEEEKSDLALVTTLADAVATEGFLQSKETTAQIESSFTPNERNFFFDQLRYVLNTLVFEDSEKVLQSRIDFERGDVFELDRPEYKAFLEAQFRYEDLATAASLPLSRLMDRTAVGYDDSTRFVDVYDLQGALQSRFDTLVAYHSEKVREWTAGLELNRLFADYEELYVFSPGFLPKTLETAGPSELSFVLGGPTDLFTRSTSIIANNVASVVEQVLQETDLDHSVRLKSPANSSAGAIYRTVSGFPVPTSNWNTMGYRAFTFVNTDRLDSYRKIREPWQESTMTANTMADSLDFIAEFALALGKGFGSIKMPPATQPSQYSGTVYVADVGRSLVPNFPLAGALVAPKPASLAIERSPIRYEGMMHFTDPYGRYDLPDASSPFRLGREYNLQSIYYDDNGYISYIKDESSSTQSLYTSIFPNPLKDDFRDVNLVVFRATPVAILDMINPQTLRPFSSIRMIEAGSLTNFDQLNEVVTQDSVVNFLPPDSYFYTTFRSGTADNELVQAVRSYMSGSPEKNPTTDLAIEGEGYLALDHSILQNIPFEQAQSMNRLNETRMELQEAKGLADRHTLEFHEQSGALLNEAAGDGEDLGFFERMLVARDSLTYSIIVHPILRENINGAVVSILWYMALLIPFTFFFEKLVCGFSDIRKQIGAQVVIFLTVFALLRLLHPAFEMIRSSIMILLGFFILLITVAITLLFAGKFRENLEEIKQKRGRVAGAEANSMGVIGTAFMLGLNNMHRRKVRTGLTCLTLVLITFAMICFTSIYSDFEDTEIAVGPANYQGLLVKNEKFAPISATERFAIESRYGSAFPVAPRSLYVGTTNSNNERLNPQLEILHEGDDDRVSTLSFGSIIRLAHNEPLQENFPLITEPYWFPTPDETSPEEDIPVIIPSSMAERLGITVEAVNSGGVPVSINGGNFIVRGIFDENQYLSLKDLDGRPILPFDIRGLRELEKVPGAFASVLGDEDGVLMAPSEILIAPQADLGINVADADNRLVSLALDFDSLSLRQAKEEVVRFLEQRARPAFYGIDGTAYRGSRMRVSDFAGLIDLIIPLIIAALTVLNTMKGSVYERRDEIYVYNAVGIAPRFIFFMFFAEAFVYAVVGCVIGYLLSQGTGTVLTALDLTGDLNMTFASVNSIYASLAVVGAVFLSTYFPARSAMEIAAPSEDSGWDMPEPEGDSYSFNLPFTFDRRERVAVLAFFHRFLRDHGEGGAGGFSAGPPRYEIEGSSKGGPETVVPSVCATVWLKPFDLGVSQELTIRTPFDEETGEFMAAIRLVRSSGTRDSWERVNRPFMVGIRKQFLHWRAVTPEMKSELYEEVRLQLEEQSKSEIPTHA</sequence>
<dbReference type="RefSeq" id="WP_185693211.1">
    <property type="nucleotide sequence ID" value="NZ_JACHVA010000099.1"/>
</dbReference>
<feature type="transmembrane region" description="Helical" evidence="7">
    <location>
        <begin position="1432"/>
        <end position="1465"/>
    </location>
</feature>
<gene>
    <name evidence="9" type="ORF">H5P30_12215</name>
</gene>
<comment type="subcellular location">
    <subcellularLocation>
        <location evidence="1">Cell membrane</location>
        <topology evidence="1">Multi-pass membrane protein</topology>
    </subcellularLocation>
</comment>
<evidence type="ECO:0000256" key="4">
    <source>
        <dbReference type="ARBA" id="ARBA00022989"/>
    </source>
</evidence>
<keyword evidence="2" id="KW-1003">Cell membrane</keyword>
<dbReference type="PANTHER" id="PTHR30572:SF4">
    <property type="entry name" value="ABC TRANSPORTER PERMEASE YTRF"/>
    <property type="match status" value="1"/>
</dbReference>
<dbReference type="Gene3D" id="3.40.630.10">
    <property type="entry name" value="Zn peptidases"/>
    <property type="match status" value="1"/>
</dbReference>
<reference evidence="9 10" key="1">
    <citation type="submission" date="2020-07" db="EMBL/GenBank/DDBJ databases">
        <authorList>
            <person name="Feng X."/>
        </authorList>
    </citation>
    <scope>NUCLEOTIDE SEQUENCE [LARGE SCALE GENOMIC DNA]</scope>
    <source>
        <strain evidence="9 10">JCM14086</strain>
    </source>
</reference>
<dbReference type="InterPro" id="IPR003838">
    <property type="entry name" value="ABC3_permease_C"/>
</dbReference>
<keyword evidence="4 7" id="KW-1133">Transmembrane helix</keyword>
<dbReference type="GO" id="GO:0005886">
    <property type="term" value="C:plasma membrane"/>
    <property type="evidence" value="ECO:0007669"/>
    <property type="project" value="UniProtKB-SubCell"/>
</dbReference>
<feature type="transmembrane region" description="Helical" evidence="7">
    <location>
        <begin position="1102"/>
        <end position="1121"/>
    </location>
</feature>
<keyword evidence="10" id="KW-1185">Reference proteome</keyword>
<evidence type="ECO:0000259" key="8">
    <source>
        <dbReference type="Pfam" id="PF02687"/>
    </source>
</evidence>
<keyword evidence="5 7" id="KW-0472">Membrane</keyword>
<evidence type="ECO:0000256" key="6">
    <source>
        <dbReference type="ARBA" id="ARBA00038076"/>
    </source>
</evidence>
<dbReference type="InterPro" id="IPR050250">
    <property type="entry name" value="Macrolide_Exporter_MacB"/>
</dbReference>
<dbReference type="Proteomes" id="UP000525652">
    <property type="component" value="Unassembled WGS sequence"/>
</dbReference>
<name>A0A7X1E4H1_9BACT</name>
<evidence type="ECO:0000313" key="9">
    <source>
        <dbReference type="EMBL" id="MBC2602540.1"/>
    </source>
</evidence>
<proteinExistence type="inferred from homology"/>
<dbReference type="EMBL" id="JACHVA010000099">
    <property type="protein sequence ID" value="MBC2602540.1"/>
    <property type="molecule type" value="Genomic_DNA"/>
</dbReference>
<keyword evidence="3 7" id="KW-0812">Transmembrane</keyword>
<accession>A0A7X1E4H1</accession>
<comment type="caution">
    <text evidence="9">The sequence shown here is derived from an EMBL/GenBank/DDBJ whole genome shotgun (WGS) entry which is preliminary data.</text>
</comment>
<evidence type="ECO:0000256" key="7">
    <source>
        <dbReference type="SAM" id="Phobius"/>
    </source>
</evidence>
<dbReference type="PANTHER" id="PTHR30572">
    <property type="entry name" value="MEMBRANE COMPONENT OF TRANSPORTER-RELATED"/>
    <property type="match status" value="1"/>
</dbReference>
<comment type="similarity">
    <text evidence="6">Belongs to the ABC-4 integral membrane protein family.</text>
</comment>
<feature type="transmembrane region" description="Helical" evidence="7">
    <location>
        <begin position="1399"/>
        <end position="1420"/>
    </location>
</feature>
<dbReference type="GO" id="GO:0022857">
    <property type="term" value="F:transmembrane transporter activity"/>
    <property type="evidence" value="ECO:0007669"/>
    <property type="project" value="TreeGrafter"/>
</dbReference>
<protein>
    <submittedName>
        <fullName evidence="9">ABC transporter permease</fullName>
    </submittedName>
</protein>
<feature type="transmembrane region" description="Helical" evidence="7">
    <location>
        <begin position="1033"/>
        <end position="1055"/>
    </location>
</feature>
<evidence type="ECO:0000256" key="1">
    <source>
        <dbReference type="ARBA" id="ARBA00004651"/>
    </source>
</evidence>
<evidence type="ECO:0000256" key="2">
    <source>
        <dbReference type="ARBA" id="ARBA00022475"/>
    </source>
</evidence>
<organism evidence="9 10">
    <name type="scientific">Puniceicoccus vermicola</name>
    <dbReference type="NCBI Taxonomy" id="388746"/>
    <lineage>
        <taxon>Bacteria</taxon>
        <taxon>Pseudomonadati</taxon>
        <taxon>Verrucomicrobiota</taxon>
        <taxon>Opitutia</taxon>
        <taxon>Puniceicoccales</taxon>
        <taxon>Puniceicoccaceae</taxon>
        <taxon>Puniceicoccus</taxon>
    </lineage>
</organism>
<feature type="transmembrane region" description="Helical" evidence="7">
    <location>
        <begin position="1485"/>
        <end position="1505"/>
    </location>
</feature>
<feature type="transmembrane region" description="Helical" evidence="7">
    <location>
        <begin position="978"/>
        <end position="996"/>
    </location>
</feature>
<evidence type="ECO:0000256" key="5">
    <source>
        <dbReference type="ARBA" id="ARBA00023136"/>
    </source>
</evidence>
<dbReference type="SUPFAM" id="SSF53187">
    <property type="entry name" value="Zn-dependent exopeptidases"/>
    <property type="match status" value="1"/>
</dbReference>
<feature type="domain" description="ABC3 transporter permease C-terminal" evidence="8">
    <location>
        <begin position="1408"/>
        <end position="1516"/>
    </location>
</feature>
<evidence type="ECO:0000256" key="3">
    <source>
        <dbReference type="ARBA" id="ARBA00022692"/>
    </source>
</evidence>